<gene>
    <name evidence="16" type="primary">Macf1_2</name>
    <name evidence="16" type="ORF">PSOCRE_R09175</name>
</gene>
<dbReference type="InterPro" id="IPR001715">
    <property type="entry name" value="CH_dom"/>
</dbReference>
<dbReference type="FunFam" id="3.90.1290.10:FF:000003">
    <property type="entry name" value="microtubule-actin cross-linking factor 1 isoform X1"/>
    <property type="match status" value="1"/>
</dbReference>
<dbReference type="InterPro" id="IPR049538">
    <property type="entry name" value="PCN-like_spectrin-like_rpt"/>
</dbReference>
<evidence type="ECO:0000259" key="15">
    <source>
        <dbReference type="PROSITE" id="PS50021"/>
    </source>
</evidence>
<proteinExistence type="predicted"/>
<dbReference type="PROSITE" id="PS00019">
    <property type="entry name" value="ACTININ_1"/>
    <property type="match status" value="1"/>
</dbReference>
<dbReference type="CDD" id="cd00176">
    <property type="entry name" value="SPEC"/>
    <property type="match status" value="8"/>
</dbReference>
<dbReference type="GO" id="GO:0003779">
    <property type="term" value="F:actin binding"/>
    <property type="evidence" value="ECO:0007669"/>
    <property type="project" value="UniProtKB-KW"/>
</dbReference>
<dbReference type="CDD" id="cd21240">
    <property type="entry name" value="CH_MACF1_rpt2"/>
    <property type="match status" value="1"/>
</dbReference>
<feature type="coiled-coil region" evidence="12">
    <location>
        <begin position="4265"/>
        <end position="4296"/>
    </location>
</feature>
<sequence length="5090" mass="569939">DERDRVQKKTFTKWVNKHLMKVRKHINDLYEDLRDGHNLISLLEVLSGVKLPREKGRMRFHRLQNVQIALDFLKQRQVKLVNIRNDDITDGNPKLTLGLIWTIILHFQISDIYISGESGDMSAKEKLLLWTQKVTAGYVGVKCTNFSSCWSDGKMFNALIHRYRPDLVDMERVQIQSNRENLEQAFEIAERLGVTRLLDAEDVDVPSPDEKSVITYVSSIYDAFPKVPEGGEGISAIEVDSRWLEYQSRVESLISWIKQHTILMSDKSFPHNPVELKALYNQYIHFKETEIPTKEQEKGRIEELYKLLEVWIEFGRIKLPQGYHPNDVEEEWGKLIIEMLEREKLLRPAVERLELLLQIANKIQNGALSCEEKLTLAKNTLQADAAHLESGQPVQYESDVVVYLQECEGLIRQLQVDVQILRDENYYQLEELVFRIMRLQDELVTLRLECTNLYRKGHFSTLELVPPSMLSTTHLKGESLTKGLHTTSASWFRKPMTRTELVAISSSEDEGSLRFVYELLAWVEEMQMRLERAEWGSDLPSVETQLETQRHVHTSVEDLGSSVKEARMYEGKMSQNFRASYTETLGKLETQYCKLMETSSFRLRHLQSLHGFVSRATAELIWLNEKEEEELAYDWSDSNPNIAAKRNYFLELTTELEEKQDVFRSLQDTAELLSLENHPAKQTVEAYSAAVQTQWQWIKQLCLCVEQHVKENAAYFQFFSDARESETYLRNLQDSIKRKYSCDHNTSLTRLEDLLQDSMDEKEQLIQSKSSVASLVGRSKTIVQLRPRNPEHLVKSTIPIKAVCDYRQIEITICRNDECVLEDNSQRTKWKVISPTGNEAMVPSVCFLIPPPNKEAIEMANRIEQLYQKVMALWHQLHMNTKSLISWNYLRKDIALVQSFSMEKLRSLAQGECQQAMKSLQAHYEDFLQDSRDSELFSVSDRLRLEEEVESSKEHIRQLLESMENEDKDETVARTYLSELKNIHLRLEECEQRLVSRIQSPSSARADGDSIQENTIRIAEQERMQEDLQQLQSDLRFVSERCYSFLDKAPAGSSTPHLRSELDLVVNKMDQMYGLSSIYLDKLKTVDVIIRNTQGAESLVKGYEVKLSQEEAVPADLAAIQSHRAALQQWLGEVKDKSSVFSTLEEEMAKAKAVGEQLYRLRQERSIDLERFQERGSQLWDRWQRVCAQIETRHAELESIQEVLSDYRQCHSALIHWIEEITVQQELMKPGQAEDSRVLSEQLSQQTALAAEIEKNQAKLDQCQKFSQQYSAAVKDYELQLMTYRAFVESQQKSPMKRRRMLSSSDAITQEFMDLRTRYTALVTLTTQHVKYISDALRRLEEEEKVVEEEKQEHVDKVKELLGWALGVKQSTQGRVAAAGSRELGDIEKSISEQQALNEELAAKKEQVSEAIKTSQIFLAKHSHKLSHPEKEQISAQIGALKETYQALCSDSTEQLQQLQSQLAQETEHKDGEAVAGVIDLGTVEIFPVFGAMQRGLIDQDTGLVLLEAQVITSGLAVPETNEKLSLEKGLARNIIDLRTFQVLQELKDALQRVEEVRCEGRQVLPVVAAIEEGRISESVGLKILEAELVTGGFKVHQGRISMETAVQERLLTPQLYSRLLSHLEGGKDLIDPNTAEKISLPELMHRCITHHETGLRLLPVKQLAGGMVSLKSGRKVSIFRAVQEGLIDRQVTVRLLEAHLFAGGIVDPRTGHRLTVDEAVRHNLIDQDLACTLLIRQLQTGGIIDTITGERLTIDEAVRKELVAPRIALVVLESLWSFMGLLWPETGEIVSVADALEQGILSTELVYKILSKRQLIKAVFIPETTEVVSWKKAVEHGILERGVAKKLKSTVIPDVMASVQLAGSPSRSRHGQNSSGRSPTGQKEQSDPLLRSDDERLMFHLMTHSYINIHDGQKLLLVDGELNNLTKALIQTQENGSCAHVVEGREGFEETKADAALEREPCNGLASQQLEFQFTPSKEQSEKVLPPRTTLENGEVVMGPENLLLEDAEDVLLVEEQEQIHTKQPTIKSEIHAEFGREQVASANKDKHQVELSMPGRPSDLGSGFRETEEVMSEAKEESEPTTINGAESIEDRTTASQSGSVVVKSEICVSMDVSESRDRLEIMAERPQGVKESELEAEDVREVDLLNEETIENGILGGEDVVLPKTGETEQTERQSENVESVLEVEQGEEEEVLGDESVDETSLPAPAEQEAEDTLEMLLTQLQSGGIIHQQTGKTLLLNEAVACGVVPSHTAVKLMEKMKMFNGFFDSHTCESLTIEDVIEEGLMDEKLLQKVLASDKAISGVLDPGNNFVYSIKDAAAVGLLDKETAMRILEGQVVTGGIVDLKRGKKISVTLASNLGLIEPTSQKELVKLEKASKGKGTDEMTRQKLISLQAETSGIVDPKTKQPLTVAQSVEKGLLKKEKAFQLLTKQIADGGIIHPVSGMRLSVKDAMKHGLIDQDLCNELTRAESVCRQDYVHPVTKEKLPLPHAVSLGLVSPDFQRKVQEIQAGSGSVFDPASGQRMALCQAVQEGLLPQQVVEKALSSSEMQEGIVDPESCMIVPYSEFVKRCKIDIESGQRYLEVHPFRAIKDEVTGNKLPCAEAVRLGKVDPLPTLRLLQAQADSGGVVEGSVSKRLSLRAAVERGLLDEEMAKVIATNQMRTGGIVDASGGKRLSLKEAVEKELISQKLAATLQEAEVSEGEYGSEVCKADKPHLFQETKEKLSPKEKDIVISTSPAKKSDGAEHKAGAEAVSYDVAGGAAAAAERSPVTVTEGKPKPREASEDGAAHHRREKAELPPGYPSVLGTASLPEETVAVRAVEEGAAKSSFQVRAAWGKELGTEVADQGTEEAEGLGKERLFLDVKALCSVEDGERRRRKGFVSAEGVVAGEEGAVVASEQGERAGSPDWVTPAAPRGSVTVGQGKGEMGPTESAEPLEIGIPTKPAGHELAGKKTVKHMEGETPRLGTEDPVDQEKTSKAELKPTQKQKSKKKKGKQAGIPGGSTQREKSSAEKQSLPLPMGEKEKPISEKDKQNLSGGQAFPVPPGQGEAREVIKGVIRSYHDSSVAFGPEERTPQEDTKVETTSDVSSAAPAAGELPDELIIREEPREVQETSAVLELGEEIQREQTVEISTGQGDAPAPPKSQGEAPQERTRQPGPGDRGLLLPVIVEGELLETSRESTRPAQIMFSKKMCLEHDEKLISYLSMLRDIEMRIKRVQPAEQNLAALHDLLQQAEALGAELQELSFPVNQELDAVKWIVANPPEEVPEQLLKALEKDAKNLQKSLSSASDVLESRLQNLRGAAETEKAKILAHHETLQSKLQELLRWVSGTAESLDGSDYHHATDANSLSRCLQHYKELKEPLADTKSQLDATAFDIQFLISEHAQDLTPQQSRQLLRLLNELQKAFRDLSERVTTRVEVLQVCLQQVEQTDQVKTLQEQQAARVQSLAELSRWLCQAEDTLAEQQRAASEGDLSALQQRQSDVKVSGLEKTGVRRQRDPVLPREHREPYGIVCLGAAEVFPSVDFCLPPPRNHLLNMYKLGQSYLEPLCLQVKAAKELEENSNKIDSLLSWVASLEQKGGLLEYRLHPIEQTPGARDVPDSHVVGADSAAESLDGQYERLKAQHQELLSQQQDVILATQSAQAFLDKHGRSLAGEERDRLQGRLAELKDQYAASLSQSETRLKQVQVLRDELQKFLRDHGEFEAWLKQAEQDLEGMYKGDSHPTTLRQLLLRQGSFSEDVISHKGDLRFVTMSGQKVLDAEGAAGDAGSRPPTSGSVVKSKLEDATQRYTTLHSKCTKLGSHLSTLLDHYQQFQEVAESLRTWLQESEAAVGKLLSETVSSDPAVLQKQLSSAKQLQGDLAEHQVPVEKLQKAARSLLEVQGQPAPDHGHVQETTDAIVSRFQSLSQQMAERSDLLQKSIAQSQSVQESLESLLQSVAEIEKSVEGEQPAALSSASIQDSLATSAKLKQDIARQKSCLEATREMVTQFMEAADSPTASALQGKLAEVTEHFGRLCQQQREREDALKGLLPKVEQYEQLSEKLQQFTESRARMLASGNQPDRDIARFSQHIQELNSEMRQHQEDLAVLEQLAEELSSCGFAPGTSQQQEKLQSLKKDFLQLQKVAKEREKDASSCQEQLDEFRKLVGAVRKWLRESEGKMPPAETSLGTQELHRRRQQIQDLLEEWEGKGAQVEEIGRRGTLLENLIVEITAPDTPSKAGAALPAPGGSAGSVNGYHTCKDLTEIQCDVSDVTQQYQGLGAALRERQQQLSAMLEKMEEVQEEASSMLKWLESKERTLSELDASSSPTKTETMRAQAEHNKAFLAELEQNSGKIQKVKEALSGLLEKYPDSPEAANWKKMQEDLNCRWERASQATAERQQKLEESANQLASFQAAEGQLRPWLLEKELMMSVLGPLSIDPNMLNAQKQQVQFMLKEFEARRQQHEQLNQAAQSILTGPGDVSPSTNQVQEELQGVNQKWSELTERLNSRSSQIDQAIVKSTQYQELLQGLSEKVKAVGQRLSSQSAISTQPDAVKQQLEETSEIRSDLEQLEEEIAEAQTLCDDLSVLIGEQYLKDELRKRLETVALPLKGLEDLAADRMNRLQTALASSQQFQHMFDELRTWLDDKRCQQAQSQPISAKLERLQSQIQEQEEFQKSLNQHSGSYEMIVAEGESLLLSVQPGEEKTTLQNQLVSLKTHWEELSRQAADRHSKLKDCLQKAQKYQRHTEDLLPWVEDCKAKMSELEVTLDPVQLEATLLRSKAMLSDVEKRRSLLEMLNSAADILIDASQTDEDDVRDEKAGINQKMDAITEELQAKTGSIEEMSQRLKEFQESFKNIEKKVEGAKHQLEIYDALGPQACSNKNLEKLRAQQEVLQALEPQVDYLKNFTQGLVEDAPDGSDCSQLLSQAEVAQQDFKAVKQKVNDCCTLMENKLEGIGQFNNRVREMFSQLADLDDELDSMGPISRDSDSLQSQAEDVRTFLGKLHRLKSDIEASESECKKMLEDEGSPDLLGLKRELETLSKQCSKLTERGKNRQEQVETTLSRVEDFYSRLKELTHMTAAAAENEALQWVVGTEVETINQQLADFKV</sequence>
<dbReference type="FunFam" id="1.20.58.60:FF:000116">
    <property type="entry name" value="Microtubule-actin cross-linking factor 1"/>
    <property type="match status" value="1"/>
</dbReference>
<keyword evidence="4" id="KW-0963">Cytoplasm</keyword>
<feature type="region of interest" description="Disordered" evidence="13">
    <location>
        <begin position="1863"/>
        <end position="1890"/>
    </location>
</feature>
<dbReference type="SUPFAM" id="SSF46966">
    <property type="entry name" value="Spectrin repeat"/>
    <property type="match status" value="17"/>
</dbReference>
<dbReference type="Pfam" id="PF17902">
    <property type="entry name" value="SH3_10"/>
    <property type="match status" value="1"/>
</dbReference>
<evidence type="ECO:0000313" key="16">
    <source>
        <dbReference type="EMBL" id="NXI99356.1"/>
    </source>
</evidence>
<evidence type="ECO:0000256" key="7">
    <source>
        <dbReference type="ARBA" id="ARBA00022737"/>
    </source>
</evidence>
<evidence type="ECO:0000256" key="11">
    <source>
        <dbReference type="PROSITE-ProRule" id="PRU00192"/>
    </source>
</evidence>
<feature type="compositionally biased region" description="Acidic residues" evidence="13">
    <location>
        <begin position="2188"/>
        <end position="2202"/>
    </location>
</feature>
<feature type="compositionally biased region" description="Basic and acidic residues" evidence="13">
    <location>
        <begin position="2947"/>
        <end position="2964"/>
    </location>
</feature>
<comment type="caution">
    <text evidence="16">The sequence shown here is derived from an EMBL/GenBank/DDBJ whole genome shotgun (WGS) entry which is preliminary data.</text>
</comment>
<dbReference type="PANTHER" id="PTHR23169:SF25">
    <property type="entry name" value="MICROTUBULE-ACTIN CROSS-LINKING FACTOR 1, ISOFORMS 1_2_3_4_5"/>
    <property type="match status" value="1"/>
</dbReference>
<feature type="compositionally biased region" description="Basic and acidic residues" evidence="13">
    <location>
        <begin position="2169"/>
        <end position="2179"/>
    </location>
</feature>
<dbReference type="CDD" id="cd21188">
    <property type="entry name" value="CH_PLEC-like_rpt1"/>
    <property type="match status" value="1"/>
</dbReference>
<dbReference type="PROSITE" id="PS00020">
    <property type="entry name" value="ACTININ_2"/>
    <property type="match status" value="1"/>
</dbReference>
<feature type="coiled-coil region" evidence="12">
    <location>
        <begin position="4808"/>
        <end position="4849"/>
    </location>
</feature>
<dbReference type="GO" id="GO:1990254">
    <property type="term" value="F:keratin filament binding"/>
    <property type="evidence" value="ECO:0007669"/>
    <property type="project" value="TreeGrafter"/>
</dbReference>
<dbReference type="PROSITE" id="PS50021">
    <property type="entry name" value="CH"/>
    <property type="match status" value="2"/>
</dbReference>
<dbReference type="FunFam" id="1.20.58.60:FF:000010">
    <property type="entry name" value="plectin isoform X2"/>
    <property type="match status" value="1"/>
</dbReference>
<feature type="compositionally biased region" description="Basic and acidic residues" evidence="13">
    <location>
        <begin position="3072"/>
        <end position="3085"/>
    </location>
</feature>
<feature type="coiled-coil region" evidence="12">
    <location>
        <begin position="404"/>
        <end position="456"/>
    </location>
</feature>
<evidence type="ECO:0000256" key="13">
    <source>
        <dbReference type="SAM" id="MobiDB-lite"/>
    </source>
</evidence>
<evidence type="ECO:0000256" key="6">
    <source>
        <dbReference type="ARBA" id="ARBA00022701"/>
    </source>
</evidence>
<dbReference type="FunFam" id="1.20.58.60:FF:000090">
    <property type="entry name" value="microtubule-actin cross-linking factor 1 isoform X2"/>
    <property type="match status" value="1"/>
</dbReference>
<feature type="coiled-coil region" evidence="12">
    <location>
        <begin position="4986"/>
        <end position="5032"/>
    </location>
</feature>
<dbReference type="InterPro" id="IPR041615">
    <property type="entry name" value="Desmoplakin_SH3"/>
</dbReference>
<dbReference type="FunFam" id="1.20.58.60:FF:000097">
    <property type="entry name" value="microtubule-actin cross-linking factor 1 isoform X2"/>
    <property type="match status" value="1"/>
</dbReference>
<dbReference type="InterPro" id="IPR001452">
    <property type="entry name" value="SH3_domain"/>
</dbReference>
<reference evidence="16 17" key="1">
    <citation type="submission" date="2019-09" db="EMBL/GenBank/DDBJ databases">
        <title>Bird 10,000 Genomes (B10K) Project - Family phase.</title>
        <authorList>
            <person name="Zhang G."/>
        </authorList>
    </citation>
    <scope>NUCLEOTIDE SEQUENCE [LARGE SCALE GENOMIC DNA]</scope>
    <source>
        <strain evidence="16">B10K-DU-001-60</strain>
        <tissue evidence="16">Muscle</tissue>
    </source>
</reference>
<keyword evidence="5" id="KW-0597">Phosphoprotein</keyword>
<dbReference type="Pfam" id="PF21097">
    <property type="entry name" value="SR_plectin_7"/>
    <property type="match status" value="1"/>
</dbReference>
<feature type="region of interest" description="Disordered" evidence="13">
    <location>
        <begin position="3066"/>
        <end position="3099"/>
    </location>
</feature>
<dbReference type="GO" id="GO:0045095">
    <property type="term" value="C:keratin filament"/>
    <property type="evidence" value="ECO:0007669"/>
    <property type="project" value="TreeGrafter"/>
</dbReference>
<feature type="compositionally biased region" description="Basic and acidic residues" evidence="13">
    <location>
        <begin position="2974"/>
        <end position="2985"/>
    </location>
</feature>
<dbReference type="SMART" id="SM01129">
    <property type="entry name" value="DELLA"/>
    <property type="match status" value="1"/>
</dbReference>
<keyword evidence="8" id="KW-0009">Actin-binding</keyword>
<dbReference type="FunFam" id="1.10.418.10:FF:000002">
    <property type="entry name" value="Microtubule-actin cross-linking factor 1"/>
    <property type="match status" value="1"/>
</dbReference>
<evidence type="ECO:0000256" key="4">
    <source>
        <dbReference type="ARBA" id="ARBA00022490"/>
    </source>
</evidence>
<name>A0A7K9XRQ3_9GRUI</name>
<dbReference type="FunFam" id="1.20.58.60:FF:000389">
    <property type="entry name" value="Microtubule-actin crosslinking factor 1"/>
    <property type="match status" value="1"/>
</dbReference>
<dbReference type="GO" id="GO:0005198">
    <property type="term" value="F:structural molecule activity"/>
    <property type="evidence" value="ECO:0007669"/>
    <property type="project" value="TreeGrafter"/>
</dbReference>
<dbReference type="InterPro" id="IPR041573">
    <property type="entry name" value="Desmoplakin_Spectrin-like"/>
</dbReference>
<evidence type="ECO:0000313" key="17">
    <source>
        <dbReference type="Proteomes" id="UP000587472"/>
    </source>
</evidence>
<dbReference type="FunFam" id="1.20.58.60:FF:000167">
    <property type="entry name" value="microtubule-actin cross-linking factor 1 isoform X9"/>
    <property type="match status" value="1"/>
</dbReference>
<feature type="region of interest" description="Disordered" evidence="13">
    <location>
        <begin position="3130"/>
        <end position="3165"/>
    </location>
</feature>
<evidence type="ECO:0000256" key="9">
    <source>
        <dbReference type="ARBA" id="ARBA00023212"/>
    </source>
</evidence>
<dbReference type="Proteomes" id="UP000587472">
    <property type="component" value="Unassembled WGS sequence"/>
</dbReference>
<dbReference type="InterPro" id="IPR036872">
    <property type="entry name" value="CH_dom_sf"/>
</dbReference>
<dbReference type="SMART" id="SM00033">
    <property type="entry name" value="CH"/>
    <property type="match status" value="2"/>
</dbReference>
<feature type="region of interest" description="Disordered" evidence="13">
    <location>
        <begin position="2047"/>
        <end position="2099"/>
    </location>
</feature>
<dbReference type="GO" id="GO:0005737">
    <property type="term" value="C:cytoplasm"/>
    <property type="evidence" value="ECO:0007669"/>
    <property type="project" value="TreeGrafter"/>
</dbReference>
<dbReference type="InterPro" id="IPR018159">
    <property type="entry name" value="Spectrin/alpha-actinin"/>
</dbReference>
<dbReference type="FunFam" id="1.20.58.60:FF:000027">
    <property type="entry name" value="Microtubule-actin cross-linking factor 1"/>
    <property type="match status" value="1"/>
</dbReference>
<dbReference type="Gene3D" id="2.30.30.40">
    <property type="entry name" value="SH3 Domains"/>
    <property type="match status" value="1"/>
</dbReference>
<feature type="region of interest" description="Disordered" evidence="13">
    <location>
        <begin position="2766"/>
        <end position="2804"/>
    </location>
</feature>
<feature type="coiled-coil region" evidence="12">
    <location>
        <begin position="4536"/>
        <end position="4570"/>
    </location>
</feature>
<dbReference type="GO" id="GO:0045110">
    <property type="term" value="P:intermediate filament bundle assembly"/>
    <property type="evidence" value="ECO:0007669"/>
    <property type="project" value="TreeGrafter"/>
</dbReference>
<feature type="coiled-coil region" evidence="12">
    <location>
        <begin position="942"/>
        <end position="993"/>
    </location>
</feature>
<dbReference type="Pfam" id="PF00435">
    <property type="entry name" value="Spectrin"/>
    <property type="match status" value="5"/>
</dbReference>
<feature type="compositionally biased region" description="Basic and acidic residues" evidence="13">
    <location>
        <begin position="2067"/>
        <end position="2080"/>
    </location>
</feature>
<dbReference type="PANTHER" id="PTHR23169">
    <property type="entry name" value="ENVOPLAKIN"/>
    <property type="match status" value="1"/>
</dbReference>
<feature type="non-terminal residue" evidence="16">
    <location>
        <position position="5090"/>
    </location>
</feature>
<dbReference type="Pfam" id="PF00681">
    <property type="entry name" value="Plectin"/>
    <property type="match status" value="7"/>
</dbReference>
<evidence type="ECO:0000256" key="2">
    <source>
        <dbReference type="ARBA" id="ARBA00004316"/>
    </source>
</evidence>
<dbReference type="FunFam" id="1.10.418.10:FF:000017">
    <property type="entry name" value="Microtubule-actin cross-linking factor 1"/>
    <property type="match status" value="1"/>
</dbReference>
<dbReference type="Gene3D" id="1.20.58.60">
    <property type="match status" value="15"/>
</dbReference>
<accession>A0A7K9XRQ3</accession>
<dbReference type="GO" id="GO:0016020">
    <property type="term" value="C:membrane"/>
    <property type="evidence" value="ECO:0007669"/>
    <property type="project" value="TreeGrafter"/>
</dbReference>
<dbReference type="Pfam" id="PF00307">
    <property type="entry name" value="CH"/>
    <property type="match status" value="2"/>
</dbReference>
<organism evidence="16 17">
    <name type="scientific">Psophia crepitans</name>
    <name type="common">common trumpeter</name>
    <dbReference type="NCBI Taxonomy" id="54359"/>
    <lineage>
        <taxon>Eukaryota</taxon>
        <taxon>Metazoa</taxon>
        <taxon>Chordata</taxon>
        <taxon>Craniata</taxon>
        <taxon>Vertebrata</taxon>
        <taxon>Euteleostomi</taxon>
        <taxon>Archelosauria</taxon>
        <taxon>Archosauria</taxon>
        <taxon>Dinosauria</taxon>
        <taxon>Saurischia</taxon>
        <taxon>Theropoda</taxon>
        <taxon>Coelurosauria</taxon>
        <taxon>Aves</taxon>
        <taxon>Neognathae</taxon>
        <taxon>Neoaves</taxon>
        <taxon>Gruiformes</taxon>
        <taxon>Psophiidae</taxon>
        <taxon>Psophia</taxon>
    </lineage>
</organism>
<evidence type="ECO:0000256" key="1">
    <source>
        <dbReference type="ARBA" id="ARBA00004245"/>
    </source>
</evidence>
<keyword evidence="10" id="KW-0966">Cell projection</keyword>
<evidence type="ECO:0000256" key="8">
    <source>
        <dbReference type="ARBA" id="ARBA00023203"/>
    </source>
</evidence>
<feature type="compositionally biased region" description="Polar residues" evidence="13">
    <location>
        <begin position="1863"/>
        <end position="1884"/>
    </location>
</feature>
<dbReference type="GO" id="GO:0030054">
    <property type="term" value="C:cell junction"/>
    <property type="evidence" value="ECO:0007669"/>
    <property type="project" value="TreeGrafter"/>
</dbReference>
<dbReference type="FunFam" id="1.20.58.60:FF:000095">
    <property type="entry name" value="microtubule-actin cross-linking factor 1 isoform X2"/>
    <property type="match status" value="1"/>
</dbReference>
<dbReference type="GO" id="GO:0005874">
    <property type="term" value="C:microtubule"/>
    <property type="evidence" value="ECO:0007669"/>
    <property type="project" value="UniProtKB-KW"/>
</dbReference>
<dbReference type="SUPFAM" id="SSF75399">
    <property type="entry name" value="Plakin repeat"/>
    <property type="match status" value="5"/>
</dbReference>
<feature type="region of interest" description="Disordered" evidence="13">
    <location>
        <begin position="2165"/>
        <end position="2212"/>
    </location>
</feature>
<feature type="coiled-coil region" evidence="12">
    <location>
        <begin position="1330"/>
        <end position="1360"/>
    </location>
</feature>
<feature type="coiled-coil region" evidence="12">
    <location>
        <begin position="1442"/>
        <end position="1469"/>
    </location>
</feature>
<keyword evidence="7" id="KW-0677">Repeat</keyword>
<dbReference type="FunFam" id="1.20.58.60:FF:000234">
    <property type="entry name" value="microtubule-actin cross-linking factor 1 isoform X6"/>
    <property type="match status" value="1"/>
</dbReference>
<feature type="coiled-coil region" evidence="12">
    <location>
        <begin position="3613"/>
        <end position="3680"/>
    </location>
</feature>
<feature type="compositionally biased region" description="Basic and acidic residues" evidence="13">
    <location>
        <begin position="3023"/>
        <end position="3035"/>
    </location>
</feature>
<dbReference type="SUPFAM" id="SSF47576">
    <property type="entry name" value="Calponin-homology domain, CH-domain"/>
    <property type="match status" value="1"/>
</dbReference>
<evidence type="ECO:0000259" key="14">
    <source>
        <dbReference type="PROSITE" id="PS50002"/>
    </source>
</evidence>
<dbReference type="InterPro" id="IPR043197">
    <property type="entry name" value="Plakin"/>
</dbReference>
<dbReference type="SMART" id="SM00150">
    <property type="entry name" value="SPEC"/>
    <property type="match status" value="18"/>
</dbReference>
<evidence type="ECO:0000256" key="10">
    <source>
        <dbReference type="ARBA" id="ARBA00023273"/>
    </source>
</evidence>
<dbReference type="FunFam" id="2.30.30.40:FF:000011">
    <property type="entry name" value="Microtubule-actin cross-linking factor 1"/>
    <property type="match status" value="1"/>
</dbReference>
<keyword evidence="17" id="KW-1185">Reference proteome</keyword>
<evidence type="ECO:0000256" key="3">
    <source>
        <dbReference type="ARBA" id="ARBA00022443"/>
    </source>
</evidence>
<feature type="domain" description="Calponin-homology (CH)" evidence="15">
    <location>
        <begin position="121"/>
        <end position="225"/>
    </location>
</feature>
<dbReference type="PROSITE" id="PS50002">
    <property type="entry name" value="SH3"/>
    <property type="match status" value="1"/>
</dbReference>
<dbReference type="InterPro" id="IPR035915">
    <property type="entry name" value="Plakin_repeat_sf"/>
</dbReference>
<keyword evidence="9" id="KW-0206">Cytoskeleton</keyword>
<feature type="region of interest" description="Disordered" evidence="13">
    <location>
        <begin position="2899"/>
        <end position="3052"/>
    </location>
</feature>
<feature type="domain" description="SH3" evidence="14">
    <location>
        <begin position="795"/>
        <end position="852"/>
    </location>
</feature>
<feature type="domain" description="Calponin-homology (CH)" evidence="15">
    <location>
        <begin position="5"/>
        <end position="108"/>
    </location>
</feature>
<keyword evidence="3 11" id="KW-0728">SH3 domain</keyword>
<dbReference type="EMBL" id="VWZZ01006353">
    <property type="protein sequence ID" value="NXI99356.1"/>
    <property type="molecule type" value="Genomic_DNA"/>
</dbReference>
<feature type="compositionally biased region" description="Basic and acidic residues" evidence="13">
    <location>
        <begin position="2777"/>
        <end position="2798"/>
    </location>
</feature>
<dbReference type="InterPro" id="IPR001101">
    <property type="entry name" value="Plectin_repeat"/>
</dbReference>
<evidence type="ECO:0000256" key="5">
    <source>
        <dbReference type="ARBA" id="ARBA00022553"/>
    </source>
</evidence>
<comment type="subcellular location">
    <subcellularLocation>
        <location evidence="2">Cell projection</location>
    </subcellularLocation>
    <subcellularLocation>
        <location evidence="1">Cytoplasm</location>
        <location evidence="1">Cytoskeleton</location>
    </subcellularLocation>
</comment>
<dbReference type="Pfam" id="PF18373">
    <property type="entry name" value="Spectrin_2"/>
    <property type="match status" value="1"/>
</dbReference>
<dbReference type="SMART" id="SM00250">
    <property type="entry name" value="PLEC"/>
    <property type="match status" value="21"/>
</dbReference>
<evidence type="ECO:0000256" key="12">
    <source>
        <dbReference type="SAM" id="Coils"/>
    </source>
</evidence>
<feature type="non-terminal residue" evidence="16">
    <location>
        <position position="1"/>
    </location>
</feature>
<feature type="coiled-coil region" evidence="12">
    <location>
        <begin position="1387"/>
        <end position="1414"/>
    </location>
</feature>
<protein>
    <submittedName>
        <fullName evidence="16">MACF1 factor</fullName>
    </submittedName>
</protein>
<dbReference type="InterPro" id="IPR001589">
    <property type="entry name" value="Actinin_actin-bd_CS"/>
</dbReference>
<dbReference type="GO" id="GO:0042060">
    <property type="term" value="P:wound healing"/>
    <property type="evidence" value="ECO:0007669"/>
    <property type="project" value="TreeGrafter"/>
</dbReference>
<dbReference type="Gene3D" id="3.90.1290.10">
    <property type="entry name" value="Plakin repeat"/>
    <property type="match status" value="5"/>
</dbReference>
<dbReference type="FunFam" id="1.20.58.60:FF:000089">
    <property type="entry name" value="microtubule-actin cross-linking factor 1 isoform X9"/>
    <property type="match status" value="1"/>
</dbReference>
<dbReference type="GO" id="GO:0042995">
    <property type="term" value="C:cell projection"/>
    <property type="evidence" value="ECO:0007669"/>
    <property type="project" value="UniProtKB-SubCell"/>
</dbReference>
<dbReference type="Pfam" id="PF21019">
    <property type="entry name" value="Spectrin_3"/>
    <property type="match status" value="1"/>
</dbReference>
<dbReference type="Gene3D" id="1.10.418.10">
    <property type="entry name" value="Calponin-like domain"/>
    <property type="match status" value="2"/>
</dbReference>
<dbReference type="FunFam" id="1.20.58.60:FF:000009">
    <property type="entry name" value="dystonin isoform X1"/>
    <property type="match status" value="1"/>
</dbReference>
<keyword evidence="12" id="KW-0175">Coiled coil</keyword>
<dbReference type="InterPro" id="IPR002017">
    <property type="entry name" value="Spectrin_repeat"/>
</dbReference>
<dbReference type="FunFam" id="1.20.58.60:FF:000127">
    <property type="entry name" value="microtubule-actin cross-linking factor 1 isoform X9"/>
    <property type="match status" value="1"/>
</dbReference>
<dbReference type="FunFam" id="1.20.58.60:FF:000134">
    <property type="entry name" value="microtubule-actin cross-linking factor 1 isoform X4"/>
    <property type="match status" value="1"/>
</dbReference>
<keyword evidence="6" id="KW-0493">Microtubule</keyword>
<dbReference type="Pfam" id="PF21020">
    <property type="entry name" value="Spectrin_4"/>
    <property type="match status" value="1"/>
</dbReference>
<feature type="compositionally biased region" description="Basic residues" evidence="13">
    <location>
        <begin position="2987"/>
        <end position="2997"/>
    </location>
</feature>
<feature type="coiled-coil region" evidence="12">
    <location>
        <begin position="4066"/>
        <end position="4100"/>
    </location>
</feature>
<dbReference type="FunFam" id="1.20.58.60:FF:000087">
    <property type="entry name" value="microtubule-actin cross-linking factor 1 isoform X2"/>
    <property type="match status" value="1"/>
</dbReference>
<dbReference type="Gene3D" id="1.20.58.1060">
    <property type="match status" value="1"/>
</dbReference>